<dbReference type="SUPFAM" id="SSF52540">
    <property type="entry name" value="P-loop containing nucleoside triphosphate hydrolases"/>
    <property type="match status" value="2"/>
</dbReference>
<gene>
    <name evidence="10" type="primary">Piso0_004099</name>
    <name evidence="10" type="ORF">GNLVRS01_PISO0K09426g</name>
    <name evidence="11" type="ORF">GNLVRS01_PISO0L09427g</name>
</gene>
<dbReference type="CDD" id="cd18787">
    <property type="entry name" value="SF2_C_DEAD"/>
    <property type="match status" value="1"/>
</dbReference>
<evidence type="ECO:0000256" key="4">
    <source>
        <dbReference type="ARBA" id="ARBA00022806"/>
    </source>
</evidence>
<dbReference type="OrthoDB" id="196131at2759"/>
<dbReference type="OMA" id="WRIMKEE"/>
<dbReference type="InterPro" id="IPR001650">
    <property type="entry name" value="Helicase_C-like"/>
</dbReference>
<dbReference type="InterPro" id="IPR014001">
    <property type="entry name" value="Helicase_ATP-bd"/>
</dbReference>
<dbReference type="Proteomes" id="UP000005222">
    <property type="component" value="Chromosome K"/>
</dbReference>
<dbReference type="GO" id="GO:0003724">
    <property type="term" value="F:RNA helicase activity"/>
    <property type="evidence" value="ECO:0007669"/>
    <property type="project" value="UniProtKB-EC"/>
</dbReference>
<feature type="compositionally biased region" description="Low complexity" evidence="7">
    <location>
        <begin position="62"/>
        <end position="73"/>
    </location>
</feature>
<dbReference type="EC" id="3.6.4.13" evidence="1"/>
<dbReference type="Pfam" id="PF00271">
    <property type="entry name" value="Helicase_C"/>
    <property type="match status" value="1"/>
</dbReference>
<feature type="compositionally biased region" description="Polar residues" evidence="7">
    <location>
        <begin position="39"/>
        <end position="53"/>
    </location>
</feature>
<evidence type="ECO:0000256" key="2">
    <source>
        <dbReference type="ARBA" id="ARBA00022741"/>
    </source>
</evidence>
<evidence type="ECO:0000256" key="1">
    <source>
        <dbReference type="ARBA" id="ARBA00012552"/>
    </source>
</evidence>
<proteinExistence type="inferred from homology"/>
<dbReference type="EMBL" id="FO082049">
    <property type="protein sequence ID" value="CCE83521.1"/>
    <property type="molecule type" value="Genomic_DNA"/>
</dbReference>
<dbReference type="PROSITE" id="PS51192">
    <property type="entry name" value="HELICASE_ATP_BIND_1"/>
    <property type="match status" value="1"/>
</dbReference>
<dbReference type="PROSITE" id="PS51194">
    <property type="entry name" value="HELICASE_CTER"/>
    <property type="match status" value="1"/>
</dbReference>
<evidence type="ECO:0000259" key="8">
    <source>
        <dbReference type="PROSITE" id="PS51192"/>
    </source>
</evidence>
<dbReference type="PROSITE" id="PS00039">
    <property type="entry name" value="DEAD_ATP_HELICASE"/>
    <property type="match status" value="1"/>
</dbReference>
<feature type="domain" description="Helicase ATP-binding" evidence="8">
    <location>
        <begin position="186"/>
        <end position="385"/>
    </location>
</feature>
<protein>
    <recommendedName>
        <fullName evidence="1">RNA helicase</fullName>
        <ecNumber evidence="1">3.6.4.13</ecNumber>
    </recommendedName>
</protein>
<dbReference type="PANTHER" id="PTHR47958">
    <property type="entry name" value="ATP-DEPENDENT RNA HELICASE DBP3"/>
    <property type="match status" value="1"/>
</dbReference>
<dbReference type="InterPro" id="IPR027417">
    <property type="entry name" value="P-loop_NTPase"/>
</dbReference>
<dbReference type="HOGENOM" id="CLU_003041_11_4_1"/>
<dbReference type="Gene3D" id="3.40.50.300">
    <property type="entry name" value="P-loop containing nucleotide triphosphate hydrolases"/>
    <property type="match status" value="2"/>
</dbReference>
<reference evidence="10" key="1">
    <citation type="submission" date="2011-10" db="EMBL/GenBank/DDBJ databases">
        <authorList>
            <person name="Genoscope - CEA"/>
        </authorList>
    </citation>
    <scope>NUCLEOTIDE SEQUENCE</scope>
</reference>
<keyword evidence="4 6" id="KW-0347">Helicase</keyword>
<keyword evidence="5 6" id="KW-0067">ATP-binding</keyword>
<evidence type="ECO:0000256" key="7">
    <source>
        <dbReference type="SAM" id="MobiDB-lite"/>
    </source>
</evidence>
<feature type="domain" description="Helicase C-terminal" evidence="9">
    <location>
        <begin position="420"/>
        <end position="568"/>
    </location>
</feature>
<comment type="similarity">
    <text evidence="6">Belongs to the DEAD box helicase family.</text>
</comment>
<evidence type="ECO:0000256" key="5">
    <source>
        <dbReference type="ARBA" id="ARBA00022840"/>
    </source>
</evidence>
<dbReference type="GO" id="GO:0005524">
    <property type="term" value="F:ATP binding"/>
    <property type="evidence" value="ECO:0007669"/>
    <property type="project" value="UniProtKB-KW"/>
</dbReference>
<evidence type="ECO:0000313" key="10">
    <source>
        <dbReference type="EMBL" id="CCE83521.1"/>
    </source>
</evidence>
<evidence type="ECO:0000313" key="12">
    <source>
        <dbReference type="Proteomes" id="UP000005222"/>
    </source>
</evidence>
<dbReference type="InParanoid" id="G8YAD8"/>
<dbReference type="GO" id="GO:0016787">
    <property type="term" value="F:hydrolase activity"/>
    <property type="evidence" value="ECO:0007669"/>
    <property type="project" value="UniProtKB-KW"/>
</dbReference>
<dbReference type="GO" id="GO:0003676">
    <property type="term" value="F:nucleic acid binding"/>
    <property type="evidence" value="ECO:0007669"/>
    <property type="project" value="InterPro"/>
</dbReference>
<dbReference type="FunCoup" id="G8YAD8">
    <property type="interactions" value="1569"/>
</dbReference>
<accession>G8YAD8</accession>
<organism evidence="10 12">
    <name type="scientific">Pichia sorbitophila (strain ATCC MYA-4447 / BCRC 22081 / CBS 7064 / NBRC 10061 / NRRL Y-12695)</name>
    <name type="common">Hybrid yeast</name>
    <dbReference type="NCBI Taxonomy" id="559304"/>
    <lineage>
        <taxon>Eukaryota</taxon>
        <taxon>Fungi</taxon>
        <taxon>Dikarya</taxon>
        <taxon>Ascomycota</taxon>
        <taxon>Saccharomycotina</taxon>
        <taxon>Pichiomycetes</taxon>
        <taxon>Debaryomycetaceae</taxon>
        <taxon>Millerozyma</taxon>
    </lineage>
</organism>
<keyword evidence="12" id="KW-1185">Reference proteome</keyword>
<dbReference type="Pfam" id="PF00270">
    <property type="entry name" value="DEAD"/>
    <property type="match status" value="1"/>
</dbReference>
<keyword evidence="3 6" id="KW-0378">Hydrolase</keyword>
<dbReference type="SMART" id="SM00490">
    <property type="entry name" value="HELICc"/>
    <property type="match status" value="1"/>
</dbReference>
<dbReference type="InterPro" id="IPR011545">
    <property type="entry name" value="DEAD/DEAH_box_helicase_dom"/>
</dbReference>
<evidence type="ECO:0000256" key="3">
    <source>
        <dbReference type="ARBA" id="ARBA00022801"/>
    </source>
</evidence>
<feature type="region of interest" description="Disordered" evidence="7">
    <location>
        <begin position="1"/>
        <end position="77"/>
    </location>
</feature>
<dbReference type="eggNOG" id="KOG0333">
    <property type="taxonomic scope" value="Eukaryota"/>
</dbReference>
<reference evidence="12" key="2">
    <citation type="journal article" date="2012" name="G3 (Bethesda)">
        <title>Pichia sorbitophila, an interspecies yeast hybrid reveals early steps of genome resolution following polyploidization.</title>
        <authorList>
            <person name="Leh Louis V."/>
            <person name="Despons L."/>
            <person name="Friedrich A."/>
            <person name="Martin T."/>
            <person name="Durrens P."/>
            <person name="Casaregola S."/>
            <person name="Neuveglise C."/>
            <person name="Fairhead C."/>
            <person name="Marck C."/>
            <person name="Cruz J.A."/>
            <person name="Straub M.L."/>
            <person name="Kugler V."/>
            <person name="Sacerdot C."/>
            <person name="Uzunov Z."/>
            <person name="Thierry A."/>
            <person name="Weiss S."/>
            <person name="Bleykasten C."/>
            <person name="De Montigny J."/>
            <person name="Jacques N."/>
            <person name="Jung P."/>
            <person name="Lemaire M."/>
            <person name="Mallet S."/>
            <person name="Morel G."/>
            <person name="Richard G.F."/>
            <person name="Sarkar A."/>
            <person name="Savel G."/>
            <person name="Schacherer J."/>
            <person name="Seret M.L."/>
            <person name="Talla E."/>
            <person name="Samson G."/>
            <person name="Jubin C."/>
            <person name="Poulain J."/>
            <person name="Vacherie B."/>
            <person name="Barbe V."/>
            <person name="Pelletier E."/>
            <person name="Sherman D.J."/>
            <person name="Westhof E."/>
            <person name="Weissenbach J."/>
            <person name="Baret P.V."/>
            <person name="Wincker P."/>
            <person name="Gaillardin C."/>
            <person name="Dujon B."/>
            <person name="Souciet J.L."/>
        </authorList>
    </citation>
    <scope>NUCLEOTIDE SEQUENCE [LARGE SCALE GENOMIC DNA]</scope>
    <source>
        <strain evidence="12">ATCC MYA-4447 / BCRC 22081 / CBS 7064 / NBRC 10061 / NRRL Y-12695</strain>
    </source>
</reference>
<evidence type="ECO:0000259" key="9">
    <source>
        <dbReference type="PROSITE" id="PS51194"/>
    </source>
</evidence>
<dbReference type="Proteomes" id="UP000005222">
    <property type="component" value="Chromosome L"/>
</dbReference>
<dbReference type="InterPro" id="IPR000629">
    <property type="entry name" value="RNA-helicase_DEAD-box_CS"/>
</dbReference>
<dbReference type="STRING" id="559304.G8YAD8"/>
<dbReference type="EMBL" id="FO082048">
    <property type="protein sequence ID" value="CCE84552.1"/>
    <property type="molecule type" value="Genomic_DNA"/>
</dbReference>
<keyword evidence="2 6" id="KW-0547">Nucleotide-binding</keyword>
<sequence length="577" mass="65833">MSGRRPLSLEDLVTKTLPNEDDGEPVFLTKAQRNALKSLKSTTQKSRPRTNVSVPRKRVHESASGPSTETSSSNRPVKKRVNKEFKFEWDEQEDTSTDYQPLVEYSSRLNKSEMGLEEKHWKDKKLSEMTARDWRIMKEDYSITSRGDVEYPLRSWEESNLPTKLQNILKVELKYLDPSPIQRATIPSALKLKDLVGVAETGSGKTLAYLLPLLSYIMNIDERYLLYEHQLEHNANRPLGLILAPSRELAIQITKEAKKFTDKLGLNVVTIIGGHQYEETVFSIKDGVHIVVATPGRLVDSIERGIIDIGQSFFFVIDEADKMIDMGFEKSLNQIVGYLPGSSSLSGEESEKFKVDRLVTLMFTATLSPTIEKLTKNYLNQPGYIIIGEAGEVVNRIEQKFYYQKGVSSDESLYKERLAQLTKLIKSHVSSHPDYSVIIFSNYKKTCEELSLHLEDERYHNVVIHGSKSQDVRERVIDSFRKRKERILIATDVASRGIDVPNVSLVVNFQMPKKFEEYIHRIGRTGRAGQKGTSFSFIDDSDSEILPELKKYLSKGRIPCPEWLLRHHSTQVSLLNE</sequence>
<dbReference type="AlphaFoldDB" id="G8YAD8"/>
<evidence type="ECO:0000256" key="6">
    <source>
        <dbReference type="RuleBase" id="RU000492"/>
    </source>
</evidence>
<evidence type="ECO:0000313" key="11">
    <source>
        <dbReference type="EMBL" id="CCE84552.1"/>
    </source>
</evidence>
<name>G8YAD8_PICSO</name>
<dbReference type="SMART" id="SM00487">
    <property type="entry name" value="DEXDc"/>
    <property type="match status" value="1"/>
</dbReference>